<dbReference type="Pfam" id="PF13487">
    <property type="entry name" value="HD_5"/>
    <property type="match status" value="1"/>
</dbReference>
<name>A0ABW7GZ01_9BURK</name>
<proteinExistence type="predicted"/>
<keyword evidence="5" id="KW-1185">Reference proteome</keyword>
<evidence type="ECO:0000256" key="1">
    <source>
        <dbReference type="PROSITE-ProRule" id="PRU00169"/>
    </source>
</evidence>
<dbReference type="InterPro" id="IPR037522">
    <property type="entry name" value="HD_GYP_dom"/>
</dbReference>
<dbReference type="PANTHER" id="PTHR45228:SF1">
    <property type="entry name" value="CYCLIC DI-GMP PHOSPHODIESTERASE TM_0186"/>
    <property type="match status" value="1"/>
</dbReference>
<dbReference type="InterPro" id="IPR001789">
    <property type="entry name" value="Sig_transdc_resp-reg_receiver"/>
</dbReference>
<evidence type="ECO:0000259" key="3">
    <source>
        <dbReference type="PROSITE" id="PS51832"/>
    </source>
</evidence>
<feature type="domain" description="HD-GYP" evidence="3">
    <location>
        <begin position="149"/>
        <end position="346"/>
    </location>
</feature>
<feature type="modified residue" description="4-aspartylphosphate" evidence="1">
    <location>
        <position position="55"/>
    </location>
</feature>
<dbReference type="CDD" id="cd17551">
    <property type="entry name" value="REC_RpfG-like"/>
    <property type="match status" value="1"/>
</dbReference>
<dbReference type="PROSITE" id="PS51832">
    <property type="entry name" value="HD_GYP"/>
    <property type="match status" value="1"/>
</dbReference>
<keyword evidence="1" id="KW-0597">Phosphoprotein</keyword>
<sequence length="362" mass="39699">MSRQRVQVIDDNAINLALFQALLGKLPDCDAVVFADAHAGLAWAQAQRPDLIVLDYMMPGLDGVQLLQALRQTPGCEDLPVLMITADADKDTRYRALDAGATDFLTKPVDRVEFSARARNLLALSRARRALLHHADRLAAEVREATAELRLRELETVLRLSRAAEFRDPETGAHILRMAHYAQLIGRHLGLNGDDLDLLLHAAPLHDIGKVGIPDHILLKPGKLTPEEFEVMKQHARHGYDILKDSSSAYLRAGADIAHGHHEKFDGSGYPQGLAGEAIPLFSRIVAVADVFDALTSQRPYKPAWPLDRAQAFIREASGQHFDPACVDAFLGDWPGVLAIRERFADDDAALAPQLAGLLGKV</sequence>
<dbReference type="EMBL" id="JBIGIB010000003">
    <property type="protein sequence ID" value="MFG6467203.1"/>
    <property type="molecule type" value="Genomic_DNA"/>
</dbReference>
<organism evidence="4 5">
    <name type="scientific">Pelomonas baiyunensis</name>
    <dbReference type="NCBI Taxonomy" id="3299026"/>
    <lineage>
        <taxon>Bacteria</taxon>
        <taxon>Pseudomonadati</taxon>
        <taxon>Pseudomonadota</taxon>
        <taxon>Betaproteobacteria</taxon>
        <taxon>Burkholderiales</taxon>
        <taxon>Sphaerotilaceae</taxon>
        <taxon>Roseateles</taxon>
    </lineage>
</organism>
<accession>A0ABW7GZ01</accession>
<feature type="domain" description="Response regulatory" evidence="2">
    <location>
        <begin position="5"/>
        <end position="122"/>
    </location>
</feature>
<dbReference type="Gene3D" id="1.10.3210.10">
    <property type="entry name" value="Hypothetical protein af1432"/>
    <property type="match status" value="1"/>
</dbReference>
<comment type="caution">
    <text evidence="4">The sequence shown here is derived from an EMBL/GenBank/DDBJ whole genome shotgun (WGS) entry which is preliminary data.</text>
</comment>
<evidence type="ECO:0000313" key="4">
    <source>
        <dbReference type="EMBL" id="MFG6467203.1"/>
    </source>
</evidence>
<dbReference type="SMART" id="SM00471">
    <property type="entry name" value="HDc"/>
    <property type="match status" value="1"/>
</dbReference>
<dbReference type="CDD" id="cd00077">
    <property type="entry name" value="HDc"/>
    <property type="match status" value="1"/>
</dbReference>
<dbReference type="Gene3D" id="3.40.50.2300">
    <property type="match status" value="1"/>
</dbReference>
<gene>
    <name evidence="4" type="ORF">ACG01O_11340</name>
</gene>
<dbReference type="SUPFAM" id="SSF52172">
    <property type="entry name" value="CheY-like"/>
    <property type="match status" value="1"/>
</dbReference>
<dbReference type="SMART" id="SM00448">
    <property type="entry name" value="REC"/>
    <property type="match status" value="1"/>
</dbReference>
<evidence type="ECO:0000313" key="5">
    <source>
        <dbReference type="Proteomes" id="UP001606303"/>
    </source>
</evidence>
<dbReference type="PANTHER" id="PTHR45228">
    <property type="entry name" value="CYCLIC DI-GMP PHOSPHODIESTERASE TM_0186-RELATED"/>
    <property type="match status" value="1"/>
</dbReference>
<protein>
    <submittedName>
        <fullName evidence="4">HD domain-containing phosphohydrolase</fullName>
    </submittedName>
</protein>
<dbReference type="Pfam" id="PF00072">
    <property type="entry name" value="Response_reg"/>
    <property type="match status" value="1"/>
</dbReference>
<dbReference type="InterPro" id="IPR011006">
    <property type="entry name" value="CheY-like_superfamily"/>
</dbReference>
<dbReference type="InterPro" id="IPR052020">
    <property type="entry name" value="Cyclic_di-GMP/3'3'-cGAMP_PDE"/>
</dbReference>
<dbReference type="SUPFAM" id="SSF109604">
    <property type="entry name" value="HD-domain/PDEase-like"/>
    <property type="match status" value="1"/>
</dbReference>
<evidence type="ECO:0000259" key="2">
    <source>
        <dbReference type="PROSITE" id="PS50110"/>
    </source>
</evidence>
<reference evidence="4 5" key="1">
    <citation type="submission" date="2024-08" db="EMBL/GenBank/DDBJ databases">
        <authorList>
            <person name="Lu H."/>
        </authorList>
    </citation>
    <scope>NUCLEOTIDE SEQUENCE [LARGE SCALE GENOMIC DNA]</scope>
    <source>
        <strain evidence="4 5">BYS87W</strain>
    </source>
</reference>
<dbReference type="RefSeq" id="WP_394384577.1">
    <property type="nucleotide sequence ID" value="NZ_JBIGIB010000003.1"/>
</dbReference>
<dbReference type="PROSITE" id="PS50110">
    <property type="entry name" value="RESPONSE_REGULATORY"/>
    <property type="match status" value="1"/>
</dbReference>
<dbReference type="InterPro" id="IPR003607">
    <property type="entry name" value="HD/PDEase_dom"/>
</dbReference>
<dbReference type="Proteomes" id="UP001606303">
    <property type="component" value="Unassembled WGS sequence"/>
</dbReference>